<dbReference type="GO" id="GO:0005732">
    <property type="term" value="C:sno(s)RNA-containing ribonucleoprotein complex"/>
    <property type="evidence" value="ECO:0007669"/>
    <property type="project" value="UniProtKB-UniRule"/>
</dbReference>
<keyword evidence="2 7" id="KW-0690">Ribosome biogenesis</keyword>
<feature type="region of interest" description="Disordered" evidence="8">
    <location>
        <begin position="712"/>
        <end position="734"/>
    </location>
</feature>
<feature type="compositionally biased region" description="Polar residues" evidence="8">
    <location>
        <begin position="9"/>
        <end position="34"/>
    </location>
</feature>
<evidence type="ECO:0000313" key="10">
    <source>
        <dbReference type="Proteomes" id="UP000298138"/>
    </source>
</evidence>
<comment type="function">
    <text evidence="7">Involved in nucleolar processing of pre-18S ribosomal RNA.</text>
</comment>
<dbReference type="FunCoup" id="A0A4S2N4H7">
    <property type="interactions" value="943"/>
</dbReference>
<feature type="region of interest" description="Disordered" evidence="8">
    <location>
        <begin position="251"/>
        <end position="416"/>
    </location>
</feature>
<dbReference type="Pfam" id="PF04006">
    <property type="entry name" value="Mpp10"/>
    <property type="match status" value="1"/>
</dbReference>
<feature type="region of interest" description="Disordered" evidence="8">
    <location>
        <begin position="632"/>
        <end position="692"/>
    </location>
</feature>
<dbReference type="PANTHER" id="PTHR17039">
    <property type="entry name" value="U3 SMALL NUCLEOLAR RIBONUCLEOPROTEIN PROTEIN MPP10"/>
    <property type="match status" value="1"/>
</dbReference>
<dbReference type="Proteomes" id="UP000298138">
    <property type="component" value="Unassembled WGS sequence"/>
</dbReference>
<sequence length="734" mass="81128">MADSSSSSTMSAIGPTSRSSTPSTALFDTLQNSPHDFFSAGGSSTPGTNEALRSAALQLVKRFLDPILEDSDNNATKSKKRKIGDSAGVVLDKVYVDGFEPEQVWEQVKGVVGEVAGDGADGEGKKGVRFSDKLEEQEVGGSESESDSDSDNEMLDGSEGEGSELQSGDELEKEEDMDEVDEDEMMIDAEDGEEVEFEDSEEDMEDEEENKEDEEEDEAKELVQDKFGLNDGFFSIDDFNRQTELLELQDARGAALEDDDEDDIDYHADPSQWGNEDDEDDSDDDADLKQAMEQGKDDFEGLDDDDDAADLDRDHENANDIMYADFFAPPARKKSGNSKPRKPRQSGFDTERARRLQDPEEAFETMQSEMERVRRDLFAEDSEEEDESDVDMDGNAPAARNNADPLSRRSKYEKQRSALMDQIRELESANIAKRQWTLAGEASAKSRPLNSLLEEDLDFERAGKPVPVITQEVTEGLEDMIKRRILKAEFDEVIKRRPDEISAQIRRGRVEIDDSKPSASLAEIYEKDVLTKQAAENAPEGAQPAEKDEKEQETEKEILAMWADLSRSLDALTNWHYTPKPAAPSLSIVADAPAISMEEAQPSAAAGGADANISMLAPQEIYKPGHDKAILPAGENNGGREIVGKSGIPISTKEMTSEERKRRRQREKSKIKKQNAMNGVSRGEVKEGSKKDVVDTLRKGGAKVIGKGGEMRTVDGKVVKEGSDRKKEGSHYKL</sequence>
<dbReference type="InParanoid" id="A0A4S2N4H7"/>
<feature type="compositionally biased region" description="Acidic residues" evidence="8">
    <location>
        <begin position="144"/>
        <end position="219"/>
    </location>
</feature>
<feature type="compositionally biased region" description="Basic residues" evidence="8">
    <location>
        <begin position="661"/>
        <end position="673"/>
    </location>
</feature>
<evidence type="ECO:0000256" key="1">
    <source>
        <dbReference type="ARBA" id="ARBA00004604"/>
    </source>
</evidence>
<dbReference type="InterPro" id="IPR012173">
    <property type="entry name" value="Mpp10"/>
</dbReference>
<keyword evidence="5 7" id="KW-0687">Ribonucleoprotein</keyword>
<evidence type="ECO:0000256" key="2">
    <source>
        <dbReference type="ARBA" id="ARBA00022517"/>
    </source>
</evidence>
<dbReference type="OrthoDB" id="445326at2759"/>
<evidence type="ECO:0000313" key="9">
    <source>
        <dbReference type="EMBL" id="TGZ83894.1"/>
    </source>
</evidence>
<dbReference type="PIRSF" id="PIRSF017300">
    <property type="entry name" value="snoRNP_Mpp10"/>
    <property type="match status" value="1"/>
</dbReference>
<feature type="compositionally biased region" description="Acidic residues" evidence="8">
    <location>
        <begin position="300"/>
        <end position="309"/>
    </location>
</feature>
<accession>A0A4S2N4H7</accession>
<dbReference type="GO" id="GO:0034457">
    <property type="term" value="C:Mpp10 complex"/>
    <property type="evidence" value="ECO:0007669"/>
    <property type="project" value="UniProtKB-UniRule"/>
</dbReference>
<protein>
    <recommendedName>
        <fullName evidence="7">U3 small nucleolar ribonucleoprotein protein MPP10</fullName>
    </recommendedName>
</protein>
<gene>
    <name evidence="9" type="ORF">EX30DRAFT_338492</name>
</gene>
<comment type="similarity">
    <text evidence="6 7">Belongs to the MPP10 family.</text>
</comment>
<feature type="compositionally biased region" description="Basic and acidic residues" evidence="8">
    <location>
        <begin position="683"/>
        <end position="692"/>
    </location>
</feature>
<dbReference type="EMBL" id="ML220113">
    <property type="protein sequence ID" value="TGZ83894.1"/>
    <property type="molecule type" value="Genomic_DNA"/>
</dbReference>
<evidence type="ECO:0000256" key="5">
    <source>
        <dbReference type="ARBA" id="ARBA00023274"/>
    </source>
</evidence>
<feature type="compositionally biased region" description="Basic and acidic residues" evidence="8">
    <location>
        <begin position="545"/>
        <end position="554"/>
    </location>
</feature>
<feature type="region of interest" description="Disordered" evidence="8">
    <location>
        <begin position="532"/>
        <end position="554"/>
    </location>
</feature>
<reference evidence="9 10" key="1">
    <citation type="submission" date="2019-04" db="EMBL/GenBank/DDBJ databases">
        <title>Comparative genomics and transcriptomics to analyze fruiting body development in filamentous ascomycetes.</title>
        <authorList>
            <consortium name="DOE Joint Genome Institute"/>
            <person name="Lutkenhaus R."/>
            <person name="Traeger S."/>
            <person name="Breuer J."/>
            <person name="Kuo A."/>
            <person name="Lipzen A."/>
            <person name="Pangilinan J."/>
            <person name="Dilworth D."/>
            <person name="Sandor L."/>
            <person name="Poggeler S."/>
            <person name="Barry K."/>
            <person name="Grigoriev I.V."/>
            <person name="Nowrousian M."/>
        </authorList>
    </citation>
    <scope>NUCLEOTIDE SEQUENCE [LARGE SCALE GENOMIC DNA]</scope>
    <source>
        <strain evidence="9 10">CBS 389.68</strain>
    </source>
</reference>
<keyword evidence="3 7" id="KW-0698">rRNA processing</keyword>
<feature type="compositionally biased region" description="Basic and acidic residues" evidence="8">
    <location>
        <begin position="349"/>
        <end position="358"/>
    </location>
</feature>
<feature type="region of interest" description="Disordered" evidence="8">
    <location>
        <begin position="1"/>
        <end position="49"/>
    </location>
</feature>
<feature type="compositionally biased region" description="Basic and acidic residues" evidence="8">
    <location>
        <begin position="287"/>
        <end position="299"/>
    </location>
</feature>
<keyword evidence="4 7" id="KW-0539">Nucleus</keyword>
<dbReference type="STRING" id="341454.A0A4S2N4H7"/>
<proteinExistence type="inferred from homology"/>
<feature type="compositionally biased region" description="Basic and acidic residues" evidence="8">
    <location>
        <begin position="406"/>
        <end position="416"/>
    </location>
</feature>
<feature type="compositionally biased region" description="Basic and acidic residues" evidence="8">
    <location>
        <begin position="369"/>
        <end position="378"/>
    </location>
</feature>
<evidence type="ECO:0000256" key="6">
    <source>
        <dbReference type="ARBA" id="ARBA00029455"/>
    </source>
</evidence>
<evidence type="ECO:0000256" key="8">
    <source>
        <dbReference type="SAM" id="MobiDB-lite"/>
    </source>
</evidence>
<dbReference type="GO" id="GO:0006364">
    <property type="term" value="P:rRNA processing"/>
    <property type="evidence" value="ECO:0007669"/>
    <property type="project" value="UniProtKB-KW"/>
</dbReference>
<feature type="compositionally biased region" description="Basic and acidic residues" evidence="8">
    <location>
        <begin position="122"/>
        <end position="136"/>
    </location>
</feature>
<comment type="subcellular location">
    <subcellularLocation>
        <location evidence="1 7">Nucleus</location>
        <location evidence="1 7">Nucleolus</location>
    </subcellularLocation>
</comment>
<keyword evidence="10" id="KW-1185">Reference proteome</keyword>
<evidence type="ECO:0000256" key="4">
    <source>
        <dbReference type="ARBA" id="ARBA00023242"/>
    </source>
</evidence>
<evidence type="ECO:0000256" key="3">
    <source>
        <dbReference type="ARBA" id="ARBA00022552"/>
    </source>
</evidence>
<name>A0A4S2N4H7_9PEZI</name>
<dbReference type="PANTHER" id="PTHR17039:SF0">
    <property type="entry name" value="U3 SMALL NUCLEOLAR RIBONUCLEOPROTEIN PROTEIN MPP10"/>
    <property type="match status" value="1"/>
</dbReference>
<feature type="compositionally biased region" description="Basic residues" evidence="8">
    <location>
        <begin position="331"/>
        <end position="344"/>
    </location>
</feature>
<feature type="compositionally biased region" description="Acidic residues" evidence="8">
    <location>
        <begin position="379"/>
        <end position="392"/>
    </location>
</feature>
<feature type="compositionally biased region" description="Acidic residues" evidence="8">
    <location>
        <begin position="275"/>
        <end position="286"/>
    </location>
</feature>
<dbReference type="GO" id="GO:0032040">
    <property type="term" value="C:small-subunit processome"/>
    <property type="evidence" value="ECO:0007669"/>
    <property type="project" value="TreeGrafter"/>
</dbReference>
<evidence type="ECO:0000256" key="7">
    <source>
        <dbReference type="PIRNR" id="PIRNR017300"/>
    </source>
</evidence>
<organism evidence="9 10">
    <name type="scientific">Ascodesmis nigricans</name>
    <dbReference type="NCBI Taxonomy" id="341454"/>
    <lineage>
        <taxon>Eukaryota</taxon>
        <taxon>Fungi</taxon>
        <taxon>Dikarya</taxon>
        <taxon>Ascomycota</taxon>
        <taxon>Pezizomycotina</taxon>
        <taxon>Pezizomycetes</taxon>
        <taxon>Pezizales</taxon>
        <taxon>Ascodesmidaceae</taxon>
        <taxon>Ascodesmis</taxon>
    </lineage>
</organism>
<feature type="region of interest" description="Disordered" evidence="8">
    <location>
        <begin position="115"/>
        <end position="227"/>
    </location>
</feature>
<dbReference type="AlphaFoldDB" id="A0A4S2N4H7"/>